<dbReference type="GO" id="GO:0008764">
    <property type="term" value="F:UDP-N-acetylmuramoylalanine-D-glutamate ligase activity"/>
    <property type="evidence" value="ECO:0007669"/>
    <property type="project" value="UniProtKB-UniRule"/>
</dbReference>
<keyword evidence="7 17" id="KW-0963">Cytoplasm</keyword>
<keyword evidence="12 17" id="KW-0573">Peptidoglycan synthesis</keyword>
<keyword evidence="10 17" id="KW-0067">ATP-binding</keyword>
<keyword evidence="8 17" id="KW-0436">Ligase</keyword>
<dbReference type="Gene3D" id="3.40.1190.10">
    <property type="entry name" value="Mur-like, catalytic domain"/>
    <property type="match status" value="1"/>
</dbReference>
<dbReference type="EC" id="6.3.2.9" evidence="5 17"/>
<comment type="function">
    <text evidence="1 17 18">Cell wall formation. Catalyzes the addition of glutamate to the nucleotide precursor UDP-N-acetylmuramoyl-L-alanine (UMA).</text>
</comment>
<evidence type="ECO:0000313" key="21">
    <source>
        <dbReference type="EMBL" id="MBE6832261.1"/>
    </source>
</evidence>
<evidence type="ECO:0000256" key="3">
    <source>
        <dbReference type="ARBA" id="ARBA00004752"/>
    </source>
</evidence>
<comment type="pathway">
    <text evidence="3 17 18">Cell wall biogenesis; peptidoglycan biosynthesis.</text>
</comment>
<accession>A0A928Q2W2</accession>
<evidence type="ECO:0000259" key="20">
    <source>
        <dbReference type="Pfam" id="PF08245"/>
    </source>
</evidence>
<evidence type="ECO:0000256" key="17">
    <source>
        <dbReference type="HAMAP-Rule" id="MF_00639"/>
    </source>
</evidence>
<gene>
    <name evidence="17" type="primary">murD</name>
    <name evidence="21" type="ORF">E7512_01535</name>
</gene>
<dbReference type="GO" id="GO:0071555">
    <property type="term" value="P:cell wall organization"/>
    <property type="evidence" value="ECO:0007669"/>
    <property type="project" value="UniProtKB-KW"/>
</dbReference>
<dbReference type="InterPro" id="IPR036565">
    <property type="entry name" value="Mur-like_cat_sf"/>
</dbReference>
<dbReference type="Proteomes" id="UP000754750">
    <property type="component" value="Unassembled WGS sequence"/>
</dbReference>
<comment type="catalytic activity">
    <reaction evidence="16 17 18">
        <text>UDP-N-acetyl-alpha-D-muramoyl-L-alanine + D-glutamate + ATP = UDP-N-acetyl-alpha-D-muramoyl-L-alanyl-D-glutamate + ADP + phosphate + H(+)</text>
        <dbReference type="Rhea" id="RHEA:16429"/>
        <dbReference type="ChEBI" id="CHEBI:15378"/>
        <dbReference type="ChEBI" id="CHEBI:29986"/>
        <dbReference type="ChEBI" id="CHEBI:30616"/>
        <dbReference type="ChEBI" id="CHEBI:43474"/>
        <dbReference type="ChEBI" id="CHEBI:83898"/>
        <dbReference type="ChEBI" id="CHEBI:83900"/>
        <dbReference type="ChEBI" id="CHEBI:456216"/>
        <dbReference type="EC" id="6.3.2.9"/>
    </reaction>
</comment>
<dbReference type="EMBL" id="SVNY01000001">
    <property type="protein sequence ID" value="MBE6832261.1"/>
    <property type="molecule type" value="Genomic_DNA"/>
</dbReference>
<keyword evidence="17 18" id="KW-0132">Cell division</keyword>
<evidence type="ECO:0000256" key="14">
    <source>
        <dbReference type="ARBA" id="ARBA00030398"/>
    </source>
</evidence>
<keyword evidence="11 17" id="KW-0133">Cell shape</keyword>
<protein>
    <recommendedName>
        <fullName evidence="6 17">UDP-N-acetylmuramoylalanine--D-glutamate ligase</fullName>
        <ecNumber evidence="5 17">6.3.2.9</ecNumber>
    </recommendedName>
    <alternativeName>
        <fullName evidence="15 17">D-glutamic acid-adding enzyme</fullName>
    </alternativeName>
    <alternativeName>
        <fullName evidence="14 17">UDP-N-acetylmuramoyl-L-alanyl-D-glutamate synthetase</fullName>
    </alternativeName>
</protein>
<evidence type="ECO:0000256" key="1">
    <source>
        <dbReference type="ARBA" id="ARBA00002734"/>
    </source>
</evidence>
<dbReference type="GO" id="GO:0051301">
    <property type="term" value="P:cell division"/>
    <property type="evidence" value="ECO:0007669"/>
    <property type="project" value="UniProtKB-KW"/>
</dbReference>
<organism evidence="21 22">
    <name type="scientific">Faecalispora sporosphaeroides</name>
    <dbReference type="NCBI Taxonomy" id="1549"/>
    <lineage>
        <taxon>Bacteria</taxon>
        <taxon>Bacillati</taxon>
        <taxon>Bacillota</taxon>
        <taxon>Clostridia</taxon>
        <taxon>Eubacteriales</taxon>
        <taxon>Oscillospiraceae</taxon>
        <taxon>Faecalispora</taxon>
    </lineage>
</organism>
<dbReference type="RefSeq" id="WP_326839794.1">
    <property type="nucleotide sequence ID" value="NZ_SVNY01000001.1"/>
</dbReference>
<dbReference type="NCBIfam" id="TIGR01087">
    <property type="entry name" value="murD"/>
    <property type="match status" value="1"/>
</dbReference>
<dbReference type="PANTHER" id="PTHR43692:SF1">
    <property type="entry name" value="UDP-N-ACETYLMURAMOYLALANINE--D-GLUTAMATE LIGASE"/>
    <property type="match status" value="1"/>
</dbReference>
<evidence type="ECO:0000256" key="11">
    <source>
        <dbReference type="ARBA" id="ARBA00022960"/>
    </source>
</evidence>
<keyword evidence="17 18" id="KW-0131">Cell cycle</keyword>
<feature type="domain" description="Mur ligase central" evidence="20">
    <location>
        <begin position="121"/>
        <end position="294"/>
    </location>
</feature>
<dbReference type="Gene3D" id="3.90.190.20">
    <property type="entry name" value="Mur ligase, C-terminal domain"/>
    <property type="match status" value="1"/>
</dbReference>
<feature type="domain" description="Mur ligase C-terminal" evidence="19">
    <location>
        <begin position="316"/>
        <end position="436"/>
    </location>
</feature>
<comment type="subcellular location">
    <subcellularLocation>
        <location evidence="2 17 18">Cytoplasm</location>
    </subcellularLocation>
</comment>
<dbReference type="AlphaFoldDB" id="A0A928Q2W2"/>
<evidence type="ECO:0000256" key="8">
    <source>
        <dbReference type="ARBA" id="ARBA00022598"/>
    </source>
</evidence>
<dbReference type="GO" id="GO:0008360">
    <property type="term" value="P:regulation of cell shape"/>
    <property type="evidence" value="ECO:0007669"/>
    <property type="project" value="UniProtKB-KW"/>
</dbReference>
<evidence type="ECO:0000256" key="12">
    <source>
        <dbReference type="ARBA" id="ARBA00022984"/>
    </source>
</evidence>
<dbReference type="Pfam" id="PF02875">
    <property type="entry name" value="Mur_ligase_C"/>
    <property type="match status" value="1"/>
</dbReference>
<sequence>MDSRVRTFFEGLQGKKVAFCGIGGSNLPLIRIFLEHGATVQARDRRQREQLGDTARQLEELGAELCLGEDYLKNLDADVIFRTPGMKFFLPELDQARKEGRAVTSEMEVFFDLCPCKIYAVTGSDGKTTTTTIISKLLESAGKKVHLGGNIGKPLLPEITSIEPGDVAVVELSSFQLISMRKSPDVAVVTNVSPNHLDIHKDMTEYVEAKKNIVRHQNAFSSAVINADNAIAAGFAESVRGQVRLFSRRRASVYGAWLREDGMILAGDTEIMPASDILLPGMHNVENYLAAISAVWGEVDAESIRKVAREFSGVQHRMELVRELGGVKYYNDSIGTSPTRTISGTLSVYPDKIILLAGGYDKHLPFEELGKAIVEKVKLLILMGQTADKIEESVKAAPEYKPGRPEILRVGGMEEAVLAAYKAAKSGDIVSLSPACASFDQYTSFEVRGYHFKQLVNALPGTK</sequence>
<dbReference type="SUPFAM" id="SSF53244">
    <property type="entry name" value="MurD-like peptide ligases, peptide-binding domain"/>
    <property type="match status" value="1"/>
</dbReference>
<evidence type="ECO:0000256" key="18">
    <source>
        <dbReference type="RuleBase" id="RU003664"/>
    </source>
</evidence>
<dbReference type="SUPFAM" id="SSF51984">
    <property type="entry name" value="MurCD N-terminal domain"/>
    <property type="match status" value="1"/>
</dbReference>
<dbReference type="InterPro" id="IPR036615">
    <property type="entry name" value="Mur_ligase_C_dom_sf"/>
</dbReference>
<comment type="caution">
    <text evidence="21">The sequence shown here is derived from an EMBL/GenBank/DDBJ whole genome shotgun (WGS) entry which is preliminary data.</text>
</comment>
<dbReference type="InterPro" id="IPR005762">
    <property type="entry name" value="MurD"/>
</dbReference>
<evidence type="ECO:0000256" key="7">
    <source>
        <dbReference type="ARBA" id="ARBA00022490"/>
    </source>
</evidence>
<dbReference type="PANTHER" id="PTHR43692">
    <property type="entry name" value="UDP-N-ACETYLMURAMOYLALANINE--D-GLUTAMATE LIGASE"/>
    <property type="match status" value="1"/>
</dbReference>
<dbReference type="GO" id="GO:0009252">
    <property type="term" value="P:peptidoglycan biosynthetic process"/>
    <property type="evidence" value="ECO:0007669"/>
    <property type="project" value="UniProtKB-UniRule"/>
</dbReference>
<keyword evidence="9 17" id="KW-0547">Nucleotide-binding</keyword>
<dbReference type="SUPFAM" id="SSF53623">
    <property type="entry name" value="MurD-like peptide ligases, catalytic domain"/>
    <property type="match status" value="1"/>
</dbReference>
<dbReference type="InterPro" id="IPR004101">
    <property type="entry name" value="Mur_ligase_C"/>
</dbReference>
<dbReference type="Gene3D" id="3.40.50.720">
    <property type="entry name" value="NAD(P)-binding Rossmann-like Domain"/>
    <property type="match status" value="1"/>
</dbReference>
<evidence type="ECO:0000256" key="15">
    <source>
        <dbReference type="ARBA" id="ARBA00032324"/>
    </source>
</evidence>
<comment type="similarity">
    <text evidence="4 17">Belongs to the MurCDEF family.</text>
</comment>
<evidence type="ECO:0000256" key="10">
    <source>
        <dbReference type="ARBA" id="ARBA00022840"/>
    </source>
</evidence>
<keyword evidence="13 17" id="KW-0961">Cell wall biogenesis/degradation</keyword>
<reference evidence="21" key="1">
    <citation type="submission" date="2019-04" db="EMBL/GenBank/DDBJ databases">
        <title>Evolution of Biomass-Degrading Anaerobic Consortia Revealed by Metagenomics.</title>
        <authorList>
            <person name="Peng X."/>
        </authorList>
    </citation>
    <scope>NUCLEOTIDE SEQUENCE</scope>
    <source>
        <strain evidence="21">SIG551</strain>
    </source>
</reference>
<feature type="binding site" evidence="17">
    <location>
        <begin position="123"/>
        <end position="129"/>
    </location>
    <ligand>
        <name>ATP</name>
        <dbReference type="ChEBI" id="CHEBI:30616"/>
    </ligand>
</feature>
<proteinExistence type="inferred from homology"/>
<evidence type="ECO:0000256" key="6">
    <source>
        <dbReference type="ARBA" id="ARBA00015655"/>
    </source>
</evidence>
<name>A0A928Q2W2_9FIRM</name>
<evidence type="ECO:0000256" key="16">
    <source>
        <dbReference type="ARBA" id="ARBA00047632"/>
    </source>
</evidence>
<evidence type="ECO:0000256" key="2">
    <source>
        <dbReference type="ARBA" id="ARBA00004496"/>
    </source>
</evidence>
<dbReference type="HAMAP" id="MF_00639">
    <property type="entry name" value="MurD"/>
    <property type="match status" value="1"/>
</dbReference>
<evidence type="ECO:0000256" key="9">
    <source>
        <dbReference type="ARBA" id="ARBA00022741"/>
    </source>
</evidence>
<evidence type="ECO:0000256" key="4">
    <source>
        <dbReference type="ARBA" id="ARBA00010416"/>
    </source>
</evidence>
<dbReference type="InterPro" id="IPR013221">
    <property type="entry name" value="Mur_ligase_cen"/>
</dbReference>
<dbReference type="GO" id="GO:0005737">
    <property type="term" value="C:cytoplasm"/>
    <property type="evidence" value="ECO:0007669"/>
    <property type="project" value="UniProtKB-SubCell"/>
</dbReference>
<evidence type="ECO:0000259" key="19">
    <source>
        <dbReference type="Pfam" id="PF02875"/>
    </source>
</evidence>
<evidence type="ECO:0000313" key="22">
    <source>
        <dbReference type="Proteomes" id="UP000754750"/>
    </source>
</evidence>
<evidence type="ECO:0000256" key="5">
    <source>
        <dbReference type="ARBA" id="ARBA00012212"/>
    </source>
</evidence>
<evidence type="ECO:0000256" key="13">
    <source>
        <dbReference type="ARBA" id="ARBA00023316"/>
    </source>
</evidence>
<dbReference type="GO" id="GO:0005524">
    <property type="term" value="F:ATP binding"/>
    <property type="evidence" value="ECO:0007669"/>
    <property type="project" value="UniProtKB-UniRule"/>
</dbReference>
<dbReference type="Pfam" id="PF08245">
    <property type="entry name" value="Mur_ligase_M"/>
    <property type="match status" value="1"/>
</dbReference>